<feature type="transmembrane region" description="Helical" evidence="1">
    <location>
        <begin position="83"/>
        <end position="108"/>
    </location>
</feature>
<dbReference type="EMBL" id="JASITI010000015">
    <property type="protein sequence ID" value="MDK9496927.1"/>
    <property type="molecule type" value="Genomic_DNA"/>
</dbReference>
<keyword evidence="1" id="KW-0812">Transmembrane</keyword>
<accession>A0ABT7GTL8</accession>
<reference evidence="2 3" key="1">
    <citation type="submission" date="2023-05" db="EMBL/GenBank/DDBJ databases">
        <title>Sequencing and Assembly of Streptomyces sp. NP73.</title>
        <authorList>
            <person name="Konwar A.N."/>
            <person name="Saikia K."/>
            <person name="Thakur D."/>
        </authorList>
    </citation>
    <scope>NUCLEOTIDE SEQUENCE [LARGE SCALE GENOMIC DNA]</scope>
    <source>
        <strain evidence="2 3">NP73</strain>
    </source>
</reference>
<feature type="transmembrane region" description="Helical" evidence="1">
    <location>
        <begin position="137"/>
        <end position="154"/>
    </location>
</feature>
<comment type="caution">
    <text evidence="2">The sequence shown here is derived from an EMBL/GenBank/DDBJ whole genome shotgun (WGS) entry which is preliminary data.</text>
</comment>
<gene>
    <name evidence="2" type="ORF">QEZ40_001559</name>
</gene>
<evidence type="ECO:0000256" key="1">
    <source>
        <dbReference type="SAM" id="Phobius"/>
    </source>
</evidence>
<proteinExistence type="predicted"/>
<evidence type="ECO:0008006" key="4">
    <source>
        <dbReference type="Google" id="ProtNLM"/>
    </source>
</evidence>
<keyword evidence="1" id="KW-0472">Membrane</keyword>
<feature type="transmembrane region" description="Helical" evidence="1">
    <location>
        <begin position="60"/>
        <end position="76"/>
    </location>
</feature>
<sequence>MSQNFQPPTPAPTPYAEAVAPAPARKGNVGLGVVAAVVAGLIAAAAYGGIMYAIDRERSFGAIGIGLLVGYAAGKIGGRSPVLLPVAGLVSIGSVYLGKMFLFALALAELKNTGVTEVVDIIGIGGLNDIVKESMDFMSYVFIGISVLVAVGATKKAND</sequence>
<keyword evidence="3" id="KW-1185">Reference proteome</keyword>
<evidence type="ECO:0000313" key="2">
    <source>
        <dbReference type="EMBL" id="MDK9496927.1"/>
    </source>
</evidence>
<name>A0ABT7GTL8_9ACTN</name>
<dbReference type="Proteomes" id="UP001223390">
    <property type="component" value="Unassembled WGS sequence"/>
</dbReference>
<feature type="transmembrane region" description="Helical" evidence="1">
    <location>
        <begin position="29"/>
        <end position="54"/>
    </location>
</feature>
<protein>
    <recommendedName>
        <fullName evidence="4">Integral membrane protein</fullName>
    </recommendedName>
</protein>
<evidence type="ECO:0000313" key="3">
    <source>
        <dbReference type="Proteomes" id="UP001223390"/>
    </source>
</evidence>
<keyword evidence="1" id="KW-1133">Transmembrane helix</keyword>
<organism evidence="2 3">
    <name type="scientific">Streptomyces katrae</name>
    <dbReference type="NCBI Taxonomy" id="68223"/>
    <lineage>
        <taxon>Bacteria</taxon>
        <taxon>Bacillati</taxon>
        <taxon>Actinomycetota</taxon>
        <taxon>Actinomycetes</taxon>
        <taxon>Kitasatosporales</taxon>
        <taxon>Streptomycetaceae</taxon>
        <taxon>Streptomyces</taxon>
    </lineage>
</organism>
<dbReference type="RefSeq" id="WP_285342732.1">
    <property type="nucleotide sequence ID" value="NZ_JASITI010000015.1"/>
</dbReference>